<keyword evidence="1" id="KW-1133">Transmembrane helix</keyword>
<keyword evidence="1" id="KW-0472">Membrane</keyword>
<feature type="transmembrane region" description="Helical" evidence="1">
    <location>
        <begin position="12"/>
        <end position="33"/>
    </location>
</feature>
<reference evidence="2" key="1">
    <citation type="submission" date="2021-01" db="EMBL/GenBank/DDBJ databases">
        <authorList>
            <person name="Corre E."/>
            <person name="Pelletier E."/>
            <person name="Niang G."/>
            <person name="Scheremetjew M."/>
            <person name="Finn R."/>
            <person name="Kale V."/>
            <person name="Holt S."/>
            <person name="Cochrane G."/>
            <person name="Meng A."/>
            <person name="Brown T."/>
            <person name="Cohen L."/>
        </authorList>
    </citation>
    <scope>NUCLEOTIDE SEQUENCE</scope>
    <source>
        <strain evidence="2">SL-175</strain>
    </source>
</reference>
<dbReference type="EMBL" id="HBFC01009775">
    <property type="protein sequence ID" value="CAD8703000.1"/>
    <property type="molecule type" value="Transcribed_RNA"/>
</dbReference>
<name>A0A7S0SD04_9CHLO</name>
<sequence>MRRLPRPREYIAMHGYETVLVSLLLGYDLNWLLLEEKPVLLFLSAAVMWSLFMICTTNGRNPNELVMCWGTFGWVVGNGFWTVFDLADVGEHILLGERISPEARRCLLLACGVCFGASFGLGTLYYLHLRWTDRFATARAATGDSVALARLYREEGSTGYGSISAKGSPEGGRSRSLTPNHLMPFDGPAFLPNVFRVKSWVEYEGVALFLWICKDLSWWLAVEMNVPGMDIVMCVVAGMLVLHHVDMLVTAAINDDVMGLANLITLLFWVTSMCIWAVGDYYQTDDVLAVVPPLSRPEHPENMRFAATWIMLCGAGFFGMFWTAYLGMFAVYDDDELSPSLL</sequence>
<evidence type="ECO:0000313" key="2">
    <source>
        <dbReference type="EMBL" id="CAD8703000.1"/>
    </source>
</evidence>
<keyword evidence="1" id="KW-0812">Transmembrane</keyword>
<feature type="transmembrane region" description="Helical" evidence="1">
    <location>
        <begin position="39"/>
        <end position="57"/>
    </location>
</feature>
<feature type="transmembrane region" description="Helical" evidence="1">
    <location>
        <begin position="226"/>
        <end position="245"/>
    </location>
</feature>
<accession>A0A7S0SD04</accession>
<feature type="transmembrane region" description="Helical" evidence="1">
    <location>
        <begin position="257"/>
        <end position="278"/>
    </location>
</feature>
<dbReference type="AlphaFoldDB" id="A0A7S0SD04"/>
<feature type="transmembrane region" description="Helical" evidence="1">
    <location>
        <begin position="306"/>
        <end position="332"/>
    </location>
</feature>
<evidence type="ECO:0000256" key="1">
    <source>
        <dbReference type="SAM" id="Phobius"/>
    </source>
</evidence>
<feature type="transmembrane region" description="Helical" evidence="1">
    <location>
        <begin position="106"/>
        <end position="127"/>
    </location>
</feature>
<protein>
    <submittedName>
        <fullName evidence="2">Uncharacterized protein</fullName>
    </submittedName>
</protein>
<organism evidence="2">
    <name type="scientific">Mantoniella antarctica</name>
    <dbReference type="NCBI Taxonomy" id="81844"/>
    <lineage>
        <taxon>Eukaryota</taxon>
        <taxon>Viridiplantae</taxon>
        <taxon>Chlorophyta</taxon>
        <taxon>Mamiellophyceae</taxon>
        <taxon>Mamiellales</taxon>
        <taxon>Mamiellaceae</taxon>
        <taxon>Mantoniella</taxon>
    </lineage>
</organism>
<gene>
    <name evidence="2" type="ORF">MANT1106_LOCUS5682</name>
</gene>
<proteinExistence type="predicted"/>